<evidence type="ECO:0000313" key="8">
    <source>
        <dbReference type="EMBL" id="KAF2191830.1"/>
    </source>
</evidence>
<organism evidence="8 9">
    <name type="scientific">Zopfia rhizophila CBS 207.26</name>
    <dbReference type="NCBI Taxonomy" id="1314779"/>
    <lineage>
        <taxon>Eukaryota</taxon>
        <taxon>Fungi</taxon>
        <taxon>Dikarya</taxon>
        <taxon>Ascomycota</taxon>
        <taxon>Pezizomycotina</taxon>
        <taxon>Dothideomycetes</taxon>
        <taxon>Dothideomycetes incertae sedis</taxon>
        <taxon>Zopfiaceae</taxon>
        <taxon>Zopfia</taxon>
    </lineage>
</organism>
<dbReference type="InterPro" id="IPR049326">
    <property type="entry name" value="Rhodopsin_dom_fungi"/>
</dbReference>
<reference evidence="8" key="1">
    <citation type="journal article" date="2020" name="Stud. Mycol.">
        <title>101 Dothideomycetes genomes: a test case for predicting lifestyles and emergence of pathogens.</title>
        <authorList>
            <person name="Haridas S."/>
            <person name="Albert R."/>
            <person name="Binder M."/>
            <person name="Bloem J."/>
            <person name="Labutti K."/>
            <person name="Salamov A."/>
            <person name="Andreopoulos B."/>
            <person name="Baker S."/>
            <person name="Barry K."/>
            <person name="Bills G."/>
            <person name="Bluhm B."/>
            <person name="Cannon C."/>
            <person name="Castanera R."/>
            <person name="Culley D."/>
            <person name="Daum C."/>
            <person name="Ezra D."/>
            <person name="Gonzalez J."/>
            <person name="Henrissat B."/>
            <person name="Kuo A."/>
            <person name="Liang C."/>
            <person name="Lipzen A."/>
            <person name="Lutzoni F."/>
            <person name="Magnuson J."/>
            <person name="Mondo S."/>
            <person name="Nolan M."/>
            <person name="Ohm R."/>
            <person name="Pangilinan J."/>
            <person name="Park H.-J."/>
            <person name="Ramirez L."/>
            <person name="Alfaro M."/>
            <person name="Sun H."/>
            <person name="Tritt A."/>
            <person name="Yoshinaga Y."/>
            <person name="Zwiers L.-H."/>
            <person name="Turgeon B."/>
            <person name="Goodwin S."/>
            <person name="Spatafora J."/>
            <person name="Crous P."/>
            <person name="Grigoriev I."/>
        </authorList>
    </citation>
    <scope>NUCLEOTIDE SEQUENCE</scope>
    <source>
        <strain evidence="8">CBS 207.26</strain>
    </source>
</reference>
<proteinExistence type="inferred from homology"/>
<evidence type="ECO:0000256" key="2">
    <source>
        <dbReference type="ARBA" id="ARBA00022692"/>
    </source>
</evidence>
<dbReference type="EMBL" id="ML994616">
    <property type="protein sequence ID" value="KAF2191830.1"/>
    <property type="molecule type" value="Genomic_DNA"/>
</dbReference>
<dbReference type="OrthoDB" id="3934549at2759"/>
<dbReference type="Pfam" id="PF20684">
    <property type="entry name" value="Fung_rhodopsin"/>
    <property type="match status" value="1"/>
</dbReference>
<feature type="transmembrane region" description="Helical" evidence="6">
    <location>
        <begin position="57"/>
        <end position="77"/>
    </location>
</feature>
<evidence type="ECO:0000259" key="7">
    <source>
        <dbReference type="Pfam" id="PF20684"/>
    </source>
</evidence>
<sequence length="384" mass="42547">MATPPPTKGPPGPDVNGAPKLLGITGGLYVVALLLYGGRMYTRLRPVPRLGWDDYTITMAIILALIEWALFLTSVQYGAGRHNFYIPASEQVKAQHFLYASTIPWAASMMFIKISIACMLLRIKSTKPWLIFLWSMIGVQVASCIASLVFQLVQCIPLAAIWDPTNHPNAVCTKPETAFISIYVNSAIAITTDLTFAALPITFIRKMQMPMREKIILSCLMGLGVFAATASIVKTTLVKTYGITGDTLWDSIDLTLWSILEEQMGIIAACIPCLKQPFERVLNRMGLLSSIKRSTYGGYRNEYGNYGTRESHKMSAMKSRGGLGGIGAKAADAQSEQSILRDDDKVFRQLGDGKIVKTTELTFQEEEREWKDTERDGKRTWIAV</sequence>
<evidence type="ECO:0000256" key="6">
    <source>
        <dbReference type="SAM" id="Phobius"/>
    </source>
</evidence>
<evidence type="ECO:0000256" key="1">
    <source>
        <dbReference type="ARBA" id="ARBA00004141"/>
    </source>
</evidence>
<dbReference type="Proteomes" id="UP000800200">
    <property type="component" value="Unassembled WGS sequence"/>
</dbReference>
<comment type="subcellular location">
    <subcellularLocation>
        <location evidence="1">Membrane</location>
        <topology evidence="1">Multi-pass membrane protein</topology>
    </subcellularLocation>
</comment>
<name>A0A6A6EP18_9PEZI</name>
<dbReference type="InterPro" id="IPR052337">
    <property type="entry name" value="SAT4-like"/>
</dbReference>
<evidence type="ECO:0000313" key="9">
    <source>
        <dbReference type="Proteomes" id="UP000800200"/>
    </source>
</evidence>
<feature type="domain" description="Rhodopsin" evidence="7">
    <location>
        <begin position="39"/>
        <end position="280"/>
    </location>
</feature>
<dbReference type="AlphaFoldDB" id="A0A6A6EP18"/>
<feature type="transmembrane region" description="Helical" evidence="6">
    <location>
        <begin position="97"/>
        <end position="121"/>
    </location>
</feature>
<feature type="transmembrane region" description="Helical" evidence="6">
    <location>
        <begin position="133"/>
        <end position="162"/>
    </location>
</feature>
<dbReference type="PANTHER" id="PTHR33048:SF129">
    <property type="entry name" value="INTEGRAL MEMBRANE PROTEIN-RELATED"/>
    <property type="match status" value="1"/>
</dbReference>
<keyword evidence="3 6" id="KW-1133">Transmembrane helix</keyword>
<accession>A0A6A6EP18</accession>
<feature type="transmembrane region" description="Helical" evidence="6">
    <location>
        <begin position="20"/>
        <end position="37"/>
    </location>
</feature>
<evidence type="ECO:0000256" key="4">
    <source>
        <dbReference type="ARBA" id="ARBA00023136"/>
    </source>
</evidence>
<evidence type="ECO:0000256" key="3">
    <source>
        <dbReference type="ARBA" id="ARBA00022989"/>
    </source>
</evidence>
<keyword evidence="4 6" id="KW-0472">Membrane</keyword>
<protein>
    <recommendedName>
        <fullName evidence="7">Rhodopsin domain-containing protein</fullName>
    </recommendedName>
</protein>
<dbReference type="PANTHER" id="PTHR33048">
    <property type="entry name" value="PTH11-LIKE INTEGRAL MEMBRANE PROTEIN (AFU_ORTHOLOGUE AFUA_5G11245)"/>
    <property type="match status" value="1"/>
</dbReference>
<dbReference type="GO" id="GO:0016020">
    <property type="term" value="C:membrane"/>
    <property type="evidence" value="ECO:0007669"/>
    <property type="project" value="UniProtKB-SubCell"/>
</dbReference>
<keyword evidence="9" id="KW-1185">Reference proteome</keyword>
<feature type="transmembrane region" description="Helical" evidence="6">
    <location>
        <begin position="215"/>
        <end position="233"/>
    </location>
</feature>
<evidence type="ECO:0000256" key="5">
    <source>
        <dbReference type="ARBA" id="ARBA00038359"/>
    </source>
</evidence>
<comment type="similarity">
    <text evidence="5">Belongs to the SAT4 family.</text>
</comment>
<gene>
    <name evidence="8" type="ORF">K469DRAFT_654985</name>
</gene>
<feature type="transmembrane region" description="Helical" evidence="6">
    <location>
        <begin position="182"/>
        <end position="203"/>
    </location>
</feature>
<keyword evidence="2 6" id="KW-0812">Transmembrane</keyword>